<feature type="transmembrane region" description="Helical" evidence="2">
    <location>
        <begin position="378"/>
        <end position="403"/>
    </location>
</feature>
<evidence type="ECO:0000259" key="3">
    <source>
        <dbReference type="PROSITE" id="PS50228"/>
    </source>
</evidence>
<feature type="region of interest" description="Disordered" evidence="1">
    <location>
        <begin position="456"/>
        <end position="488"/>
    </location>
</feature>
<accession>A0A443SMF9</accession>
<dbReference type="EMBL" id="NCKV01001244">
    <property type="protein sequence ID" value="RWS28726.1"/>
    <property type="molecule type" value="Genomic_DNA"/>
</dbReference>
<keyword evidence="5" id="KW-1185">Reference proteome</keyword>
<dbReference type="InterPro" id="IPR000922">
    <property type="entry name" value="Lectin_gal-bd_dom"/>
</dbReference>
<evidence type="ECO:0000256" key="1">
    <source>
        <dbReference type="SAM" id="MobiDB-lite"/>
    </source>
</evidence>
<dbReference type="Proteomes" id="UP000288716">
    <property type="component" value="Unassembled WGS sequence"/>
</dbReference>
<keyword evidence="2" id="KW-0472">Membrane</keyword>
<comment type="caution">
    <text evidence="4">The sequence shown here is derived from an EMBL/GenBank/DDBJ whole genome shotgun (WGS) entry which is preliminary data.</text>
</comment>
<dbReference type="VEuPathDB" id="VectorBase:LDEU003314"/>
<reference evidence="4 5" key="1">
    <citation type="journal article" date="2018" name="Gigascience">
        <title>Genomes of trombidid mites reveal novel predicted allergens and laterally-transferred genes associated with secondary metabolism.</title>
        <authorList>
            <person name="Dong X."/>
            <person name="Chaisiri K."/>
            <person name="Xia D."/>
            <person name="Armstrong S.D."/>
            <person name="Fang Y."/>
            <person name="Donnelly M.J."/>
            <person name="Kadowaki T."/>
            <person name="McGarry J.W."/>
            <person name="Darby A.C."/>
            <person name="Makepeace B.L."/>
        </authorList>
    </citation>
    <scope>NUCLEOTIDE SEQUENCE [LARGE SCALE GENOMIC DNA]</scope>
    <source>
        <strain evidence="4">UoL-UT</strain>
    </source>
</reference>
<keyword evidence="2" id="KW-1133">Transmembrane helix</keyword>
<dbReference type="PROSITE" id="PS50228">
    <property type="entry name" value="SUEL_LECTIN"/>
    <property type="match status" value="2"/>
</dbReference>
<sequence>LQIECSASHKKENNNQTTKKAKFIVFFFCFHSQCLALLSASLKTFQVHACDGEELKLECMQNTVISIYLAQYGRSGFNAHHLCPESAYSLLQKVEAACREQRICKIMTAPKSFGGIDPCPGVRKYAEVAYKCRPNTFYNRIVCENDYLRLKCDKSYRIVVYSASFGATRFGVPECPESTESPHNSKDQIPKVTEDCQVSYATETVMTACHGKTKCSLLAAISTFGNPGCVGRPRLHLKVVYTCLRKEVLIDTLPGLKPNGEKDNNFVKSEEEVTDEKRIDETIRAIPQHPRYDPRPLEPSLSPTVYISESYVKTKDTTSTKAPTISDKSSRTDGVVVQQIDEHNHSKHSHVVSPERAIGLVSNWIYTYKFIQANQERLLLYLLVSICVSLLLFLLFLSGNLFLQKKFVHKKEQEKDEAIACSPFTTFNEDIIVDDILGELDTRITVASVDTSPFNTASLSRSNRNSSVQRHDSDTHPRAMSGNVNSYF</sequence>
<evidence type="ECO:0000313" key="4">
    <source>
        <dbReference type="EMBL" id="RWS28726.1"/>
    </source>
</evidence>
<dbReference type="GO" id="GO:0030246">
    <property type="term" value="F:carbohydrate binding"/>
    <property type="evidence" value="ECO:0007669"/>
    <property type="project" value="InterPro"/>
</dbReference>
<proteinExistence type="predicted"/>
<dbReference type="CDD" id="cd22828">
    <property type="entry name" value="Gal_Rha_Lectin_EVA1_EVA1C_rpt1"/>
    <property type="match status" value="1"/>
</dbReference>
<gene>
    <name evidence="4" type="ORF">B4U80_11559</name>
</gene>
<keyword evidence="2" id="KW-0812">Transmembrane</keyword>
<protein>
    <submittedName>
        <fullName evidence="4">Protein eva-1 C-like protein</fullName>
    </submittedName>
</protein>
<evidence type="ECO:0000256" key="2">
    <source>
        <dbReference type="SAM" id="Phobius"/>
    </source>
</evidence>
<feature type="non-terminal residue" evidence="4">
    <location>
        <position position="1"/>
    </location>
</feature>
<feature type="domain" description="SUEL-type lectin" evidence="3">
    <location>
        <begin position="142"/>
        <end position="244"/>
    </location>
</feature>
<dbReference type="OrthoDB" id="5970528at2759"/>
<dbReference type="STRING" id="299467.A0A443SMF9"/>
<organism evidence="4 5">
    <name type="scientific">Leptotrombidium deliense</name>
    <dbReference type="NCBI Taxonomy" id="299467"/>
    <lineage>
        <taxon>Eukaryota</taxon>
        <taxon>Metazoa</taxon>
        <taxon>Ecdysozoa</taxon>
        <taxon>Arthropoda</taxon>
        <taxon>Chelicerata</taxon>
        <taxon>Arachnida</taxon>
        <taxon>Acari</taxon>
        <taxon>Acariformes</taxon>
        <taxon>Trombidiformes</taxon>
        <taxon>Prostigmata</taxon>
        <taxon>Anystina</taxon>
        <taxon>Parasitengona</taxon>
        <taxon>Trombiculoidea</taxon>
        <taxon>Trombiculidae</taxon>
        <taxon>Leptotrombidium</taxon>
    </lineage>
</organism>
<dbReference type="Gene3D" id="2.60.120.740">
    <property type="match status" value="2"/>
</dbReference>
<dbReference type="InterPro" id="IPR043159">
    <property type="entry name" value="Lectin_gal-bd_sf"/>
</dbReference>
<feature type="domain" description="SUEL-type lectin" evidence="3">
    <location>
        <begin position="49"/>
        <end position="133"/>
    </location>
</feature>
<dbReference type="AlphaFoldDB" id="A0A443SMF9"/>
<dbReference type="PANTHER" id="PTHR46780">
    <property type="entry name" value="PROTEIN EVA-1"/>
    <property type="match status" value="1"/>
</dbReference>
<dbReference type="CDD" id="cd22829">
    <property type="entry name" value="Gal_Rha_Lectin_EVA1_EVA1C_rpt2"/>
    <property type="match status" value="1"/>
</dbReference>
<name>A0A443SMF9_9ACAR</name>
<evidence type="ECO:0000313" key="5">
    <source>
        <dbReference type="Proteomes" id="UP000288716"/>
    </source>
</evidence>
<dbReference type="Pfam" id="PF02140">
    <property type="entry name" value="SUEL_Lectin"/>
    <property type="match status" value="2"/>
</dbReference>
<feature type="compositionally biased region" description="Polar residues" evidence="1">
    <location>
        <begin position="456"/>
        <end position="468"/>
    </location>
</feature>